<accession>A0ABR9PWX6</accession>
<evidence type="ECO:0000313" key="3">
    <source>
        <dbReference type="Proteomes" id="UP001516472"/>
    </source>
</evidence>
<feature type="signal peptide" evidence="1">
    <location>
        <begin position="1"/>
        <end position="19"/>
    </location>
</feature>
<dbReference type="PROSITE" id="PS51257">
    <property type="entry name" value="PROKAR_LIPOPROTEIN"/>
    <property type="match status" value="1"/>
</dbReference>
<dbReference type="EMBL" id="JAAIYO010000012">
    <property type="protein sequence ID" value="MBE4752426.1"/>
    <property type="molecule type" value="Genomic_DNA"/>
</dbReference>
<gene>
    <name evidence="2" type="ORF">G4177_30095</name>
</gene>
<evidence type="ECO:0000256" key="1">
    <source>
        <dbReference type="SAM" id="SignalP"/>
    </source>
</evidence>
<sequence>MPRLPLLTLLGALATGCGAAHTHVNLEDRALTDAPAPQPAPVLARARPAAENPPTSPQDARAFAARYPTPTLCEGAARRLQATSRDDAWLALKVCAESPAFTQLGAVLGNAWAEDLRVRPDAANLIARVVAHRGGSVDGELRLLHSRKVPIFSLASAIAQPDTYRGRYVLLRAQVADQRTDGERPTLWLVEQGLQSVASRREVGMTFRTDTESETSGDLGGRTALTGDGRVGGSIVTRESTGQTAMERTFDNISEETGREALGRLASADPFLETRRDYVILARFDGLRVTSGMTDDDEDEGPRIPVLTIVGYHLPQALAVD</sequence>
<keyword evidence="1" id="KW-0732">Signal</keyword>
<reference evidence="2 3" key="1">
    <citation type="submission" date="2020-02" db="EMBL/GenBank/DDBJ databases">
        <authorList>
            <person name="Babadi Z.K."/>
            <person name="Risdian C."/>
            <person name="Ebrahimipour G.H."/>
            <person name="Wink J."/>
        </authorList>
    </citation>
    <scope>NUCLEOTIDE SEQUENCE [LARGE SCALE GENOMIC DNA]</scope>
    <source>
        <strain evidence="2 3">ZKHCc1 1396</strain>
    </source>
</reference>
<proteinExistence type="predicted"/>
<dbReference type="Proteomes" id="UP001516472">
    <property type="component" value="Unassembled WGS sequence"/>
</dbReference>
<feature type="chain" id="PRO_5046974470" description="Lipoprotein" evidence="1">
    <location>
        <begin position="20"/>
        <end position="321"/>
    </location>
</feature>
<evidence type="ECO:0000313" key="2">
    <source>
        <dbReference type="EMBL" id="MBE4752426.1"/>
    </source>
</evidence>
<dbReference type="RefSeq" id="WP_193429620.1">
    <property type="nucleotide sequence ID" value="NZ_CBCSIP010000080.1"/>
</dbReference>
<keyword evidence="3" id="KW-1185">Reference proteome</keyword>
<organism evidence="2 3">
    <name type="scientific">Corallococcus soli</name>
    <dbReference type="NCBI Taxonomy" id="2710757"/>
    <lineage>
        <taxon>Bacteria</taxon>
        <taxon>Pseudomonadati</taxon>
        <taxon>Myxococcota</taxon>
        <taxon>Myxococcia</taxon>
        <taxon>Myxococcales</taxon>
        <taxon>Cystobacterineae</taxon>
        <taxon>Myxococcaceae</taxon>
        <taxon>Corallococcus</taxon>
    </lineage>
</organism>
<comment type="caution">
    <text evidence="2">The sequence shown here is derived from an EMBL/GenBank/DDBJ whole genome shotgun (WGS) entry which is preliminary data.</text>
</comment>
<evidence type="ECO:0008006" key="4">
    <source>
        <dbReference type="Google" id="ProtNLM"/>
    </source>
</evidence>
<name>A0ABR9PWX6_9BACT</name>
<protein>
    <recommendedName>
        <fullName evidence="4">Lipoprotein</fullName>
    </recommendedName>
</protein>